<dbReference type="AlphaFoldDB" id="X0UNK9"/>
<dbReference type="SUPFAM" id="SSF53335">
    <property type="entry name" value="S-adenosyl-L-methionine-dependent methyltransferases"/>
    <property type="match status" value="1"/>
</dbReference>
<evidence type="ECO:0000313" key="1">
    <source>
        <dbReference type="EMBL" id="GAF90075.1"/>
    </source>
</evidence>
<comment type="caution">
    <text evidence="1">The sequence shown here is derived from an EMBL/GenBank/DDBJ whole genome shotgun (WGS) entry which is preliminary data.</text>
</comment>
<dbReference type="EMBL" id="BARS01012779">
    <property type="protein sequence ID" value="GAF90075.1"/>
    <property type="molecule type" value="Genomic_DNA"/>
</dbReference>
<organism evidence="1">
    <name type="scientific">marine sediment metagenome</name>
    <dbReference type="NCBI Taxonomy" id="412755"/>
    <lineage>
        <taxon>unclassified sequences</taxon>
        <taxon>metagenomes</taxon>
        <taxon>ecological metagenomes</taxon>
    </lineage>
</organism>
<evidence type="ECO:0008006" key="2">
    <source>
        <dbReference type="Google" id="ProtNLM"/>
    </source>
</evidence>
<dbReference type="InterPro" id="IPR029063">
    <property type="entry name" value="SAM-dependent_MTases_sf"/>
</dbReference>
<proteinExistence type="predicted"/>
<gene>
    <name evidence="1" type="ORF">S01H1_22581</name>
</gene>
<protein>
    <recommendedName>
        <fullName evidence="2">Methyltransferase type 11 domain-containing protein</fullName>
    </recommendedName>
</protein>
<sequence>MEKIDFKRKKIQDHFDSIASQYSNELPIYFQDYLLKRKMYYIIKYLNNLQDKIGLDIGCG</sequence>
<feature type="non-terminal residue" evidence="1">
    <location>
        <position position="60"/>
    </location>
</feature>
<reference evidence="1" key="1">
    <citation type="journal article" date="2014" name="Front. Microbiol.">
        <title>High frequency of phylogenetically diverse reductive dehalogenase-homologous genes in deep subseafloor sedimentary metagenomes.</title>
        <authorList>
            <person name="Kawai M."/>
            <person name="Futagami T."/>
            <person name="Toyoda A."/>
            <person name="Takaki Y."/>
            <person name="Nishi S."/>
            <person name="Hori S."/>
            <person name="Arai W."/>
            <person name="Tsubouchi T."/>
            <person name="Morono Y."/>
            <person name="Uchiyama I."/>
            <person name="Ito T."/>
            <person name="Fujiyama A."/>
            <person name="Inagaki F."/>
            <person name="Takami H."/>
        </authorList>
    </citation>
    <scope>NUCLEOTIDE SEQUENCE</scope>
    <source>
        <strain evidence="1">Expedition CK06-06</strain>
    </source>
</reference>
<name>X0UNK9_9ZZZZ</name>
<accession>X0UNK9</accession>